<evidence type="ECO:0000256" key="3">
    <source>
        <dbReference type="ARBA" id="ARBA00023163"/>
    </source>
</evidence>
<evidence type="ECO:0000259" key="5">
    <source>
        <dbReference type="PROSITE" id="PS50977"/>
    </source>
</evidence>
<dbReference type="SUPFAM" id="SSF46689">
    <property type="entry name" value="Homeodomain-like"/>
    <property type="match status" value="1"/>
</dbReference>
<evidence type="ECO:0000256" key="4">
    <source>
        <dbReference type="PROSITE-ProRule" id="PRU00335"/>
    </source>
</evidence>
<dbReference type="EMBL" id="JACHDS010000001">
    <property type="protein sequence ID" value="MBB6170999.1"/>
    <property type="molecule type" value="Genomic_DNA"/>
</dbReference>
<gene>
    <name evidence="6" type="ORF">HNR23_001059</name>
</gene>
<keyword evidence="1" id="KW-0805">Transcription regulation</keyword>
<dbReference type="Gene3D" id="1.10.357.10">
    <property type="entry name" value="Tetracycline Repressor, domain 2"/>
    <property type="match status" value="1"/>
</dbReference>
<evidence type="ECO:0000313" key="6">
    <source>
        <dbReference type="EMBL" id="MBB6170999.1"/>
    </source>
</evidence>
<accession>A0A7W9YF95</accession>
<evidence type="ECO:0000256" key="2">
    <source>
        <dbReference type="ARBA" id="ARBA00023125"/>
    </source>
</evidence>
<dbReference type="SUPFAM" id="SSF48498">
    <property type="entry name" value="Tetracyclin repressor-like, C-terminal domain"/>
    <property type="match status" value="1"/>
</dbReference>
<keyword evidence="3" id="KW-0804">Transcription</keyword>
<evidence type="ECO:0000256" key="1">
    <source>
        <dbReference type="ARBA" id="ARBA00023015"/>
    </source>
</evidence>
<dbReference type="InterPro" id="IPR001647">
    <property type="entry name" value="HTH_TetR"/>
</dbReference>
<keyword evidence="7" id="KW-1185">Reference proteome</keyword>
<dbReference type="InterPro" id="IPR009057">
    <property type="entry name" value="Homeodomain-like_sf"/>
</dbReference>
<dbReference type="PRINTS" id="PR00455">
    <property type="entry name" value="HTHTETR"/>
</dbReference>
<dbReference type="PANTHER" id="PTHR47506">
    <property type="entry name" value="TRANSCRIPTIONAL REGULATORY PROTEIN"/>
    <property type="match status" value="1"/>
</dbReference>
<dbReference type="Proteomes" id="UP000546642">
    <property type="component" value="Unassembled WGS sequence"/>
</dbReference>
<dbReference type="PROSITE" id="PS50977">
    <property type="entry name" value="HTH_TETR_2"/>
    <property type="match status" value="1"/>
</dbReference>
<proteinExistence type="predicted"/>
<evidence type="ECO:0000313" key="7">
    <source>
        <dbReference type="Proteomes" id="UP000546642"/>
    </source>
</evidence>
<dbReference type="AlphaFoldDB" id="A0A7W9YF95"/>
<name>A0A7W9YF95_9ACTN</name>
<dbReference type="Pfam" id="PF00440">
    <property type="entry name" value="TetR_N"/>
    <property type="match status" value="1"/>
</dbReference>
<keyword evidence="2 4" id="KW-0238">DNA-binding</keyword>
<protein>
    <submittedName>
        <fullName evidence="6">AcrR family transcriptional regulator</fullName>
    </submittedName>
</protein>
<dbReference type="InterPro" id="IPR036271">
    <property type="entry name" value="Tet_transcr_reg_TetR-rel_C_sf"/>
</dbReference>
<reference evidence="6 7" key="1">
    <citation type="submission" date="2020-08" db="EMBL/GenBank/DDBJ databases">
        <title>Sequencing the genomes of 1000 actinobacteria strains.</title>
        <authorList>
            <person name="Klenk H.-P."/>
        </authorList>
    </citation>
    <scope>NUCLEOTIDE SEQUENCE [LARGE SCALE GENOMIC DNA]</scope>
    <source>
        <strain evidence="6 7">DSM 46659</strain>
    </source>
</reference>
<dbReference type="PANTHER" id="PTHR47506:SF1">
    <property type="entry name" value="HTH-TYPE TRANSCRIPTIONAL REGULATOR YJDC"/>
    <property type="match status" value="1"/>
</dbReference>
<feature type="domain" description="HTH tetR-type" evidence="5">
    <location>
        <begin position="7"/>
        <end position="67"/>
    </location>
</feature>
<dbReference type="GO" id="GO:0003677">
    <property type="term" value="F:DNA binding"/>
    <property type="evidence" value="ECO:0007669"/>
    <property type="project" value="UniProtKB-UniRule"/>
</dbReference>
<comment type="caution">
    <text evidence="6">The sequence shown here is derived from an EMBL/GenBank/DDBJ whole genome shotgun (WGS) entry which is preliminary data.</text>
</comment>
<feature type="DNA-binding region" description="H-T-H motif" evidence="4">
    <location>
        <begin position="30"/>
        <end position="49"/>
    </location>
</feature>
<sequence length="207" mass="22213">MADVNLAEARDRVLDAAGRLFYRNGIQAVGMDAIRGEAGISLKRLYQCYPGKEDLVIHYLARRDLHWRRDLTAFVEAADTGGPRALAVFDFLGEWFDTDDFRGCAFINAFGELSARSERIAQATYTHKRMLHDDLTDFLELDGIAAAENHAARLLLLVDGSIVGAATGSNPDAAGDARAAAAVLLADAPRAAPGRAATADQSSAPLP</sequence>
<organism evidence="6 7">
    <name type="scientific">Nocardiopsis mwathae</name>
    <dbReference type="NCBI Taxonomy" id="1472723"/>
    <lineage>
        <taxon>Bacteria</taxon>
        <taxon>Bacillati</taxon>
        <taxon>Actinomycetota</taxon>
        <taxon>Actinomycetes</taxon>
        <taxon>Streptosporangiales</taxon>
        <taxon>Nocardiopsidaceae</taxon>
        <taxon>Nocardiopsis</taxon>
    </lineage>
</organism>